<evidence type="ECO:0000256" key="4">
    <source>
        <dbReference type="ARBA" id="ARBA00022884"/>
    </source>
</evidence>
<dbReference type="InterPro" id="IPR004087">
    <property type="entry name" value="KH_dom"/>
</dbReference>
<name>A0AA35WFH4_GEOBA</name>
<gene>
    <name evidence="11" type="ORF">GBAR_LOCUS8064</name>
</gene>
<dbReference type="GO" id="GO:0003723">
    <property type="term" value="F:RNA binding"/>
    <property type="evidence" value="ECO:0007669"/>
    <property type="project" value="UniProtKB-UniRule"/>
</dbReference>
<dbReference type="Pfam" id="PF08529">
    <property type="entry name" value="NusA_N"/>
    <property type="match status" value="1"/>
</dbReference>
<evidence type="ECO:0000259" key="10">
    <source>
        <dbReference type="SMART" id="SM00322"/>
    </source>
</evidence>
<feature type="region of interest" description="Disordered" evidence="9">
    <location>
        <begin position="552"/>
        <end position="593"/>
    </location>
</feature>
<feature type="compositionally biased region" description="Basic and acidic residues" evidence="9">
    <location>
        <begin position="564"/>
        <end position="578"/>
    </location>
</feature>
<dbReference type="SUPFAM" id="SSF50249">
    <property type="entry name" value="Nucleic acid-binding proteins"/>
    <property type="match status" value="1"/>
</dbReference>
<feature type="domain" description="K Homology" evidence="10">
    <location>
        <begin position="275"/>
        <end position="328"/>
    </location>
</feature>
<evidence type="ECO:0000256" key="7">
    <source>
        <dbReference type="PROSITE-ProRule" id="PRU00117"/>
    </source>
</evidence>
<dbReference type="Pfam" id="PF13184">
    <property type="entry name" value="KH_NusA_1st"/>
    <property type="match status" value="1"/>
</dbReference>
<accession>A0AA35WFH4</accession>
<dbReference type="InterPro" id="IPR013735">
    <property type="entry name" value="TF_NusA_N"/>
</dbReference>
<dbReference type="InterPro" id="IPR036555">
    <property type="entry name" value="NusA_N_sf"/>
</dbReference>
<dbReference type="Gene3D" id="3.30.1480.10">
    <property type="entry name" value="NusA, N-terminal domain"/>
    <property type="match status" value="1"/>
</dbReference>
<dbReference type="Gene3D" id="3.30.300.20">
    <property type="match status" value="2"/>
</dbReference>
<keyword evidence="5" id="KW-0805">Transcription regulation</keyword>
<keyword evidence="1" id="KW-0806">Transcription termination</keyword>
<sequence>MKSDMLLAVMQLSAERNLPQESVVSAFEDAIAAAYRRDPAVDEQDVQVQLDPDSGEVIINTVVHVVEELDELDPRGQVNVEQARTLSVDARPGDDIITGVLDFTPQRIAARTVTQVLMQRLRSAERQLVFEQYADREGEIISAPIRRVASSRQLESFSDRPTVFVDLGKADAIMQGDEQSPNERYRTGMELKFFVVRKSRRLRDRLARSKIAVYSNKHDIDPIGACVGLRGIRIQNIVTELMGEKIDILEWSDDPAVFIANSLGPAQVEDVVVVDEDTVEVIVPENQLSLAIGKDGQNVSLATRLAGYRIDIKGSAAYAEELIDRQRSVKLMPRTWLLKSKQIGWPRKPNSRNGPPRMLNSNGDSAKSKMYHRSRRVRSRNRSRSRVETVAETEPVEITPVLYIPEPEESEQGETEPEMVVALEPEVTAEPEIEEEPVVEIAAELTDEIAVVEDEELTITEDPAIFEEEAPAAPAMPALFVPHVQRPEPPPSVAGQGEEDLDLELLELEEKLKELEFEEQERAEADRAAAELEALEQDIDSDDLWMLPSEVEVTPDTGESGLRFAEDISGYRDEDGRRGGGRRRGGSSRRNRR</sequence>
<evidence type="ECO:0000313" key="12">
    <source>
        <dbReference type="Proteomes" id="UP001174909"/>
    </source>
</evidence>
<evidence type="ECO:0000256" key="9">
    <source>
        <dbReference type="SAM" id="MobiDB-lite"/>
    </source>
</evidence>
<dbReference type="InterPro" id="IPR009019">
    <property type="entry name" value="KH_sf_prok-type"/>
</dbReference>
<evidence type="ECO:0000256" key="1">
    <source>
        <dbReference type="ARBA" id="ARBA00022472"/>
    </source>
</evidence>
<proteinExistence type="predicted"/>
<dbReference type="GO" id="GO:0006353">
    <property type="term" value="P:DNA-templated transcription termination"/>
    <property type="evidence" value="ECO:0007669"/>
    <property type="project" value="UniProtKB-KW"/>
</dbReference>
<keyword evidence="6" id="KW-0804">Transcription</keyword>
<keyword evidence="4 7" id="KW-0694">RNA-binding</keyword>
<protein>
    <submittedName>
        <fullName evidence="11">Transcription termination/antitermination protein NusA</fullName>
    </submittedName>
</protein>
<organism evidence="11 12">
    <name type="scientific">Geodia barretti</name>
    <name type="common">Barrett's horny sponge</name>
    <dbReference type="NCBI Taxonomy" id="519541"/>
    <lineage>
        <taxon>Eukaryota</taxon>
        <taxon>Metazoa</taxon>
        <taxon>Porifera</taxon>
        <taxon>Demospongiae</taxon>
        <taxon>Heteroscleromorpha</taxon>
        <taxon>Tetractinellida</taxon>
        <taxon>Astrophorina</taxon>
        <taxon>Geodiidae</taxon>
        <taxon>Geodia</taxon>
    </lineage>
</organism>
<dbReference type="InterPro" id="IPR012340">
    <property type="entry name" value="NA-bd_OB-fold"/>
</dbReference>
<dbReference type="PANTHER" id="PTHR22648">
    <property type="entry name" value="TRANSCRIPTION TERMINATION FACTOR NUSA"/>
    <property type="match status" value="1"/>
</dbReference>
<keyword evidence="3" id="KW-0889">Transcription antitermination</keyword>
<feature type="compositionally biased region" description="Basic residues" evidence="9">
    <location>
        <begin position="579"/>
        <end position="593"/>
    </location>
</feature>
<keyword evidence="2" id="KW-0963">Cytoplasm</keyword>
<dbReference type="SMART" id="SM00322">
    <property type="entry name" value="KH"/>
    <property type="match status" value="2"/>
</dbReference>
<dbReference type="Pfam" id="PF26594">
    <property type="entry name" value="KH_NusA_2nd"/>
    <property type="match status" value="1"/>
</dbReference>
<evidence type="ECO:0000256" key="3">
    <source>
        <dbReference type="ARBA" id="ARBA00022814"/>
    </source>
</evidence>
<feature type="compositionally biased region" description="Basic residues" evidence="9">
    <location>
        <begin position="369"/>
        <end position="384"/>
    </location>
</feature>
<comment type="caution">
    <text evidence="11">The sequence shown here is derived from an EMBL/GenBank/DDBJ whole genome shotgun (WGS) entry which is preliminary data.</text>
</comment>
<dbReference type="GO" id="GO:0003700">
    <property type="term" value="F:DNA-binding transcription factor activity"/>
    <property type="evidence" value="ECO:0007669"/>
    <property type="project" value="InterPro"/>
</dbReference>
<feature type="region of interest" description="Disordered" evidence="9">
    <location>
        <begin position="344"/>
        <end position="391"/>
    </location>
</feature>
<dbReference type="InterPro" id="IPR015946">
    <property type="entry name" value="KH_dom-like_a/b"/>
</dbReference>
<feature type="domain" description="K Homology" evidence="10">
    <location>
        <begin position="205"/>
        <end position="273"/>
    </location>
</feature>
<dbReference type="InterPro" id="IPR058582">
    <property type="entry name" value="KH_NusA_2nd"/>
</dbReference>
<evidence type="ECO:0000256" key="5">
    <source>
        <dbReference type="ARBA" id="ARBA00023015"/>
    </source>
</evidence>
<dbReference type="InterPro" id="IPR025249">
    <property type="entry name" value="TF_NusA_KH_1st"/>
</dbReference>
<dbReference type="GO" id="GO:0031564">
    <property type="term" value="P:transcription antitermination"/>
    <property type="evidence" value="ECO:0007669"/>
    <property type="project" value="UniProtKB-KW"/>
</dbReference>
<dbReference type="EMBL" id="CASHTH010001195">
    <property type="protein sequence ID" value="CAI8012565.1"/>
    <property type="molecule type" value="Genomic_DNA"/>
</dbReference>
<dbReference type="SUPFAM" id="SSF69705">
    <property type="entry name" value="Transcription factor NusA, N-terminal domain"/>
    <property type="match status" value="1"/>
</dbReference>
<dbReference type="CDD" id="cd22529">
    <property type="entry name" value="KH-II_NusA_rpt2"/>
    <property type="match status" value="1"/>
</dbReference>
<dbReference type="FunFam" id="3.30.300.20:FF:000005">
    <property type="entry name" value="Transcription termination/antitermination protein NusA"/>
    <property type="match status" value="1"/>
</dbReference>
<dbReference type="GO" id="GO:0005829">
    <property type="term" value="C:cytosol"/>
    <property type="evidence" value="ECO:0007669"/>
    <property type="project" value="TreeGrafter"/>
</dbReference>
<dbReference type="PANTHER" id="PTHR22648:SF0">
    <property type="entry name" value="TRANSCRIPTION TERMINATION_ANTITERMINATION PROTEIN NUSA"/>
    <property type="match status" value="1"/>
</dbReference>
<evidence type="ECO:0000256" key="8">
    <source>
        <dbReference type="SAM" id="Coils"/>
    </source>
</evidence>
<dbReference type="AlphaFoldDB" id="A0AA35WFH4"/>
<reference evidence="11" key="1">
    <citation type="submission" date="2023-03" db="EMBL/GenBank/DDBJ databases">
        <authorList>
            <person name="Steffen K."/>
            <person name="Cardenas P."/>
        </authorList>
    </citation>
    <scope>NUCLEOTIDE SEQUENCE</scope>
</reference>
<keyword evidence="12" id="KW-1185">Reference proteome</keyword>
<dbReference type="InterPro" id="IPR030842">
    <property type="entry name" value="TF_NusA_bacterial"/>
</dbReference>
<keyword evidence="8" id="KW-0175">Coiled coil</keyword>
<dbReference type="PROSITE" id="PS50084">
    <property type="entry name" value="KH_TYPE_1"/>
    <property type="match status" value="1"/>
</dbReference>
<evidence type="ECO:0000256" key="2">
    <source>
        <dbReference type="ARBA" id="ARBA00022490"/>
    </source>
</evidence>
<evidence type="ECO:0000313" key="11">
    <source>
        <dbReference type="EMBL" id="CAI8012565.1"/>
    </source>
</evidence>
<dbReference type="SUPFAM" id="SSF54814">
    <property type="entry name" value="Prokaryotic type KH domain (KH-domain type II)"/>
    <property type="match status" value="2"/>
</dbReference>
<dbReference type="Proteomes" id="UP001174909">
    <property type="component" value="Unassembled WGS sequence"/>
</dbReference>
<feature type="coiled-coil region" evidence="8">
    <location>
        <begin position="498"/>
        <end position="538"/>
    </location>
</feature>
<evidence type="ECO:0000256" key="6">
    <source>
        <dbReference type="ARBA" id="ARBA00023163"/>
    </source>
</evidence>